<reference evidence="2" key="1">
    <citation type="journal article" date="2019" name="Int. J. Syst. Evol. Microbiol.">
        <title>The Global Catalogue of Microorganisms (GCM) 10K type strain sequencing project: providing services to taxonomists for standard genome sequencing and annotation.</title>
        <authorList>
            <consortium name="The Broad Institute Genomics Platform"/>
            <consortium name="The Broad Institute Genome Sequencing Center for Infectious Disease"/>
            <person name="Wu L."/>
            <person name="Ma J."/>
        </authorList>
    </citation>
    <scope>NUCLEOTIDE SEQUENCE [LARGE SCALE GENOMIC DNA]</scope>
    <source>
        <strain evidence="2">JCM 6921</strain>
    </source>
</reference>
<name>A0ABN3HVV5_9ACTN</name>
<dbReference type="EMBL" id="BAAATJ010000003">
    <property type="protein sequence ID" value="GAA2389130.1"/>
    <property type="molecule type" value="Genomic_DNA"/>
</dbReference>
<protein>
    <recommendedName>
        <fullName evidence="3">DUF3987 domain-containing protein</fullName>
    </recommendedName>
</protein>
<gene>
    <name evidence="1" type="ORF">GCM10010420_10820</name>
</gene>
<evidence type="ECO:0000313" key="2">
    <source>
        <dbReference type="Proteomes" id="UP001500058"/>
    </source>
</evidence>
<accession>A0ABN3HVV5</accession>
<comment type="caution">
    <text evidence="1">The sequence shown here is derived from an EMBL/GenBank/DDBJ whole genome shotgun (WGS) entry which is preliminary data.</text>
</comment>
<evidence type="ECO:0008006" key="3">
    <source>
        <dbReference type="Google" id="ProtNLM"/>
    </source>
</evidence>
<organism evidence="1 2">
    <name type="scientific">Streptomyces glaucosporus</name>
    <dbReference type="NCBI Taxonomy" id="284044"/>
    <lineage>
        <taxon>Bacteria</taxon>
        <taxon>Bacillati</taxon>
        <taxon>Actinomycetota</taxon>
        <taxon>Actinomycetes</taxon>
        <taxon>Kitasatosporales</taxon>
        <taxon>Streptomycetaceae</taxon>
        <taxon>Streptomyces</taxon>
    </lineage>
</organism>
<evidence type="ECO:0000313" key="1">
    <source>
        <dbReference type="EMBL" id="GAA2389130.1"/>
    </source>
</evidence>
<keyword evidence="2" id="KW-1185">Reference proteome</keyword>
<sequence>MSSITLNGDNDELDEACRTEADDLDPEVVQRIEAYRAELRDRQVSGVGPPSANLPDDFWAAHTVLEQIRAAARDRMVSPDTVLGVLLARTAGFLTPERLRVDTGVDDRTSLNLIVASIGPPGVSKSQSATLGHRLLPAVEFPHARLGNIGSGEGIAEAFMGVREVGTGEEAKNHRPVTERGQVRTSAFLEADEGELLTKLGERSGSTLGTTLRSAFSGAPLGQLNATKERQRDVRDYALGLAISFQPETARPLFKEAAQGTPQRLLYFSAIDPLMPPPPPVQEAAFGESASAPTPSCDALAARLVANVRKAVTAPAMEPTQTTIIAFPPGVAHEVRIRRHHAHTGALAGENPLDGHCMLLRLKVAALLAILLGEIRPGRNVISERMWHLAGQLVDTSCAVRDDLVRQAREAERKCREDAKELHADREVHADAARHAAKVERMAKRVRKYTAAAGAEGLLLRGRGGLIQRFDGRERGLLDEAIDHAADAGWIRIDQEEGRVYAGM</sequence>
<dbReference type="Proteomes" id="UP001500058">
    <property type="component" value="Unassembled WGS sequence"/>
</dbReference>
<dbReference type="RefSeq" id="WP_344629682.1">
    <property type="nucleotide sequence ID" value="NZ_BAAATJ010000003.1"/>
</dbReference>
<proteinExistence type="predicted"/>